<feature type="transmembrane region" description="Helical" evidence="1">
    <location>
        <begin position="24"/>
        <end position="43"/>
    </location>
</feature>
<comment type="caution">
    <text evidence="2">The sequence shown here is derived from an EMBL/GenBank/DDBJ whole genome shotgun (WGS) entry which is preliminary data.</text>
</comment>
<dbReference type="Proteomes" id="UP001291309">
    <property type="component" value="Unassembled WGS sequence"/>
</dbReference>
<keyword evidence="1" id="KW-0812">Transmembrane</keyword>
<keyword evidence="3" id="KW-1185">Reference proteome</keyword>
<proteinExistence type="predicted"/>
<reference evidence="2 3" key="1">
    <citation type="submission" date="2023-12" db="EMBL/GenBank/DDBJ databases">
        <title>the genome sequence of Hyalangium sp. s54d21.</title>
        <authorList>
            <person name="Zhang X."/>
        </authorList>
    </citation>
    <scope>NUCLEOTIDE SEQUENCE [LARGE SCALE GENOMIC DNA]</scope>
    <source>
        <strain evidence="3">s54d21</strain>
    </source>
</reference>
<dbReference type="EMBL" id="JAXIVS010000005">
    <property type="protein sequence ID" value="MDY7227972.1"/>
    <property type="molecule type" value="Genomic_DNA"/>
</dbReference>
<evidence type="ECO:0000313" key="2">
    <source>
        <dbReference type="EMBL" id="MDY7227972.1"/>
    </source>
</evidence>
<gene>
    <name evidence="2" type="ORF">SYV04_16260</name>
</gene>
<organism evidence="2 3">
    <name type="scientific">Hyalangium rubrum</name>
    <dbReference type="NCBI Taxonomy" id="3103134"/>
    <lineage>
        <taxon>Bacteria</taxon>
        <taxon>Pseudomonadati</taxon>
        <taxon>Myxococcota</taxon>
        <taxon>Myxococcia</taxon>
        <taxon>Myxococcales</taxon>
        <taxon>Cystobacterineae</taxon>
        <taxon>Archangiaceae</taxon>
        <taxon>Hyalangium</taxon>
    </lineage>
</organism>
<evidence type="ECO:0000256" key="1">
    <source>
        <dbReference type="SAM" id="Phobius"/>
    </source>
</evidence>
<keyword evidence="1" id="KW-0472">Membrane</keyword>
<evidence type="ECO:0008006" key="4">
    <source>
        <dbReference type="Google" id="ProtNLM"/>
    </source>
</evidence>
<protein>
    <recommendedName>
        <fullName evidence="4">DUF4381 domain-containing protein</fullName>
    </recommendedName>
</protein>
<name>A0ABU5H3E1_9BACT</name>
<dbReference type="RefSeq" id="WP_321546700.1">
    <property type="nucleotide sequence ID" value="NZ_JAXIVS010000005.1"/>
</dbReference>
<sequence>MDPIVPLPEPLIEPLPIFSLGPPIAWWQLILAALLAWAISRWLRKQRPVPVQAAPVPASAPAVRPLMQATDFASKLLSLEGLFLDNGKYRDGCHELSSAVRTHLEKQVGQEIEALTAVEMDKAFQDPRIGRFATELRDAQYGREEPTRELFRRLCREARSLFGAGQRHALRGRLP</sequence>
<evidence type="ECO:0000313" key="3">
    <source>
        <dbReference type="Proteomes" id="UP001291309"/>
    </source>
</evidence>
<accession>A0ABU5H3E1</accession>
<keyword evidence="1" id="KW-1133">Transmembrane helix</keyword>